<organism evidence="2 3">
    <name type="scientific">Leptolyngbya cf. ectocarpi LEGE 11479</name>
    <dbReference type="NCBI Taxonomy" id="1828722"/>
    <lineage>
        <taxon>Bacteria</taxon>
        <taxon>Bacillati</taxon>
        <taxon>Cyanobacteriota</taxon>
        <taxon>Cyanophyceae</taxon>
        <taxon>Leptolyngbyales</taxon>
        <taxon>Leptolyngbyaceae</taxon>
        <taxon>Leptolyngbya group</taxon>
        <taxon>Leptolyngbya</taxon>
    </lineage>
</organism>
<comment type="caution">
    <text evidence="2">The sequence shown here is derived from an EMBL/GenBank/DDBJ whole genome shotgun (WGS) entry which is preliminary data.</text>
</comment>
<proteinExistence type="predicted"/>
<keyword evidence="2" id="KW-0255">Endonuclease</keyword>
<dbReference type="Proteomes" id="UP000615026">
    <property type="component" value="Unassembled WGS sequence"/>
</dbReference>
<dbReference type="PANTHER" id="PTHR47152:SF1">
    <property type="entry name" value="SLL1186 PROTEIN"/>
    <property type="match status" value="1"/>
</dbReference>
<keyword evidence="3" id="KW-1185">Reference proteome</keyword>
<gene>
    <name evidence="2" type="ORF">IQ260_12785</name>
</gene>
<dbReference type="EMBL" id="JADEXP010000101">
    <property type="protein sequence ID" value="MBE9067535.1"/>
    <property type="molecule type" value="Genomic_DNA"/>
</dbReference>
<dbReference type="GO" id="GO:0004519">
    <property type="term" value="F:endonuclease activity"/>
    <property type="evidence" value="ECO:0007669"/>
    <property type="project" value="UniProtKB-KW"/>
</dbReference>
<accession>A0A929F5D5</accession>
<name>A0A929F5D5_LEPEC</name>
<evidence type="ECO:0000259" key="1">
    <source>
        <dbReference type="Pfam" id="PF05685"/>
    </source>
</evidence>
<evidence type="ECO:0000313" key="2">
    <source>
        <dbReference type="EMBL" id="MBE9067535.1"/>
    </source>
</evidence>
<dbReference type="InterPro" id="IPR012296">
    <property type="entry name" value="Nuclease_put_TT1808"/>
</dbReference>
<feature type="domain" description="Putative restriction endonuclease" evidence="1">
    <location>
        <begin position="24"/>
        <end position="183"/>
    </location>
</feature>
<reference evidence="2" key="1">
    <citation type="submission" date="2020-10" db="EMBL/GenBank/DDBJ databases">
        <authorList>
            <person name="Castelo-Branco R."/>
            <person name="Eusebio N."/>
            <person name="Adriana R."/>
            <person name="Vieira A."/>
            <person name="Brugerolle De Fraissinette N."/>
            <person name="Rezende De Castro R."/>
            <person name="Schneider M.P."/>
            <person name="Vasconcelos V."/>
            <person name="Leao P.N."/>
        </authorList>
    </citation>
    <scope>NUCLEOTIDE SEQUENCE</scope>
    <source>
        <strain evidence="2">LEGE 11479</strain>
    </source>
</reference>
<evidence type="ECO:0000313" key="3">
    <source>
        <dbReference type="Proteomes" id="UP000615026"/>
    </source>
</evidence>
<dbReference type="SUPFAM" id="SSF52980">
    <property type="entry name" value="Restriction endonuclease-like"/>
    <property type="match status" value="1"/>
</dbReference>
<dbReference type="RefSeq" id="WP_193993498.1">
    <property type="nucleotide sequence ID" value="NZ_JADEXP010000101.1"/>
</dbReference>
<dbReference type="Gene3D" id="3.90.1570.10">
    <property type="entry name" value="tt1808, chain A"/>
    <property type="match status" value="1"/>
</dbReference>
<dbReference type="Pfam" id="PF05685">
    <property type="entry name" value="Uma2"/>
    <property type="match status" value="1"/>
</dbReference>
<protein>
    <submittedName>
        <fullName evidence="2">Uma2 family endonuclease</fullName>
    </submittedName>
</protein>
<sequence>MVTLQLRQLDVPQGQRLLLHYVSWSEFEAILEELGEHRSTRIAYDNGLLEIMVPLPEHESDKEIIGDLLKALLEELDVEFLTLGSTTFKNSDMLKGIEPDQCFYIQNEAAVRGKKRLDLTIDPPPDLALEIDITSRTHPETYAALGVPELWRRVEQTIHIYQLQAGQYVEVSESPTFPGWSLQAEIPIYVEQSRLDGRNKTMRAFRKWVRSRLFENS</sequence>
<dbReference type="PANTHER" id="PTHR47152">
    <property type="entry name" value="SLR2084 PROTEIN-RELATED"/>
    <property type="match status" value="1"/>
</dbReference>
<keyword evidence="2" id="KW-0378">Hydrolase</keyword>
<keyword evidence="2" id="KW-0540">Nuclease</keyword>
<dbReference type="InterPro" id="IPR008538">
    <property type="entry name" value="Uma2"/>
</dbReference>
<dbReference type="CDD" id="cd06260">
    <property type="entry name" value="DUF820-like"/>
    <property type="match status" value="1"/>
</dbReference>
<dbReference type="AlphaFoldDB" id="A0A929F5D5"/>
<dbReference type="InterPro" id="IPR011335">
    <property type="entry name" value="Restrct_endonuc-II-like"/>
</dbReference>